<organism evidence="2 3">
    <name type="scientific">Cryptosporangium minutisporangium</name>
    <dbReference type="NCBI Taxonomy" id="113569"/>
    <lineage>
        <taxon>Bacteria</taxon>
        <taxon>Bacillati</taxon>
        <taxon>Actinomycetota</taxon>
        <taxon>Actinomycetes</taxon>
        <taxon>Cryptosporangiales</taxon>
        <taxon>Cryptosporangiaceae</taxon>
        <taxon>Cryptosporangium</taxon>
    </lineage>
</organism>
<accession>A0ABP6T0R3</accession>
<dbReference type="InterPro" id="IPR005149">
    <property type="entry name" value="Tscrpt_reg_PadR_N"/>
</dbReference>
<reference evidence="3" key="1">
    <citation type="journal article" date="2019" name="Int. J. Syst. Evol. Microbiol.">
        <title>The Global Catalogue of Microorganisms (GCM) 10K type strain sequencing project: providing services to taxonomists for standard genome sequencing and annotation.</title>
        <authorList>
            <consortium name="The Broad Institute Genomics Platform"/>
            <consortium name="The Broad Institute Genome Sequencing Center for Infectious Disease"/>
            <person name="Wu L."/>
            <person name="Ma J."/>
        </authorList>
    </citation>
    <scope>NUCLEOTIDE SEQUENCE [LARGE SCALE GENOMIC DNA]</scope>
    <source>
        <strain evidence="3">JCM 9458</strain>
    </source>
</reference>
<name>A0ABP6T0R3_9ACTN</name>
<dbReference type="PANTHER" id="PTHR33169">
    <property type="entry name" value="PADR-FAMILY TRANSCRIPTIONAL REGULATOR"/>
    <property type="match status" value="1"/>
</dbReference>
<dbReference type="RefSeq" id="WP_345729233.1">
    <property type="nucleotide sequence ID" value="NZ_BAAAYN010000023.1"/>
</dbReference>
<dbReference type="PANTHER" id="PTHR33169:SF13">
    <property type="entry name" value="PADR-FAMILY TRANSCRIPTIONAL REGULATOR"/>
    <property type="match status" value="1"/>
</dbReference>
<evidence type="ECO:0000259" key="1">
    <source>
        <dbReference type="Pfam" id="PF03551"/>
    </source>
</evidence>
<dbReference type="Pfam" id="PF03551">
    <property type="entry name" value="PadR"/>
    <property type="match status" value="1"/>
</dbReference>
<evidence type="ECO:0000313" key="2">
    <source>
        <dbReference type="EMBL" id="GAA3388616.1"/>
    </source>
</evidence>
<evidence type="ECO:0000313" key="3">
    <source>
        <dbReference type="Proteomes" id="UP001501676"/>
    </source>
</evidence>
<protein>
    <submittedName>
        <fullName evidence="2">PadR family transcriptional regulator</fullName>
    </submittedName>
</protein>
<dbReference type="InterPro" id="IPR036390">
    <property type="entry name" value="WH_DNA-bd_sf"/>
</dbReference>
<feature type="domain" description="Transcription regulator PadR N-terminal" evidence="1">
    <location>
        <begin position="12"/>
        <end position="84"/>
    </location>
</feature>
<dbReference type="EMBL" id="BAAAYN010000023">
    <property type="protein sequence ID" value="GAA3388616.1"/>
    <property type="molecule type" value="Genomic_DNA"/>
</dbReference>
<gene>
    <name evidence="2" type="ORF">GCM10020369_35490</name>
</gene>
<dbReference type="Proteomes" id="UP001501676">
    <property type="component" value="Unassembled WGS sequence"/>
</dbReference>
<dbReference type="Gene3D" id="1.10.10.10">
    <property type="entry name" value="Winged helix-like DNA-binding domain superfamily/Winged helix DNA-binding domain"/>
    <property type="match status" value="1"/>
</dbReference>
<comment type="caution">
    <text evidence="2">The sequence shown here is derived from an EMBL/GenBank/DDBJ whole genome shotgun (WGS) entry which is preliminary data.</text>
</comment>
<dbReference type="InterPro" id="IPR036388">
    <property type="entry name" value="WH-like_DNA-bd_sf"/>
</dbReference>
<keyword evidence="3" id="KW-1185">Reference proteome</keyword>
<dbReference type="SUPFAM" id="SSF46785">
    <property type="entry name" value="Winged helix' DNA-binding domain"/>
    <property type="match status" value="1"/>
</dbReference>
<proteinExistence type="predicted"/>
<dbReference type="InterPro" id="IPR052509">
    <property type="entry name" value="Metal_resp_DNA-bind_regulator"/>
</dbReference>
<sequence length="118" mass="13045">MTMPLREPTFLILTALARRPLHGYGLITEVAELSEGRITLRPGTLYGALDRLTDDGLVALDHEEVVDGRLRRYYRLTDEGLQVLGAETERMRRNLEAATARLKASGWVARPRSAGGAA</sequence>